<reference evidence="10" key="1">
    <citation type="journal article" date="2019" name="Int. J. Syst. Evol. Microbiol.">
        <title>The Global Catalogue of Microorganisms (GCM) 10K type strain sequencing project: providing services to taxonomists for standard genome sequencing and annotation.</title>
        <authorList>
            <consortium name="The Broad Institute Genomics Platform"/>
            <consortium name="The Broad Institute Genome Sequencing Center for Infectious Disease"/>
            <person name="Wu L."/>
            <person name="Ma J."/>
        </authorList>
    </citation>
    <scope>NUCLEOTIDE SEQUENCE [LARGE SCALE GENOMIC DNA]</scope>
    <source>
        <strain evidence="10">KCTC 62102</strain>
    </source>
</reference>
<feature type="domain" description="HTH merR-type" evidence="8">
    <location>
        <begin position="1"/>
        <end position="69"/>
    </location>
</feature>
<dbReference type="InterPro" id="IPR047057">
    <property type="entry name" value="MerR_fam"/>
</dbReference>
<keyword evidence="6" id="KW-0175">Coiled coil</keyword>
<dbReference type="InterPro" id="IPR015358">
    <property type="entry name" value="Tscrpt_reg_MerR_DNA-bd"/>
</dbReference>
<keyword evidence="5" id="KW-0804">Transcription</keyword>
<evidence type="ECO:0000256" key="6">
    <source>
        <dbReference type="SAM" id="Coils"/>
    </source>
</evidence>
<evidence type="ECO:0000256" key="4">
    <source>
        <dbReference type="ARBA" id="ARBA00023125"/>
    </source>
</evidence>
<dbReference type="InterPro" id="IPR011789">
    <property type="entry name" value="CueR"/>
</dbReference>
<feature type="coiled-coil region" evidence="6">
    <location>
        <begin position="81"/>
        <end position="108"/>
    </location>
</feature>
<accession>A0ABV7DUA6</accession>
<dbReference type="NCBIfam" id="TIGR02044">
    <property type="entry name" value="CueR"/>
    <property type="match status" value="1"/>
</dbReference>
<protein>
    <submittedName>
        <fullName evidence="9">Cu(I)-responsive transcriptional regulator</fullName>
    </submittedName>
</protein>
<proteinExistence type="predicted"/>
<evidence type="ECO:0000256" key="7">
    <source>
        <dbReference type="SAM" id="MobiDB-lite"/>
    </source>
</evidence>
<evidence type="ECO:0000313" key="10">
    <source>
        <dbReference type="Proteomes" id="UP001595445"/>
    </source>
</evidence>
<keyword evidence="2" id="KW-0963">Cytoplasm</keyword>
<dbReference type="Pfam" id="PF00376">
    <property type="entry name" value="MerR"/>
    <property type="match status" value="1"/>
</dbReference>
<dbReference type="CDD" id="cd01108">
    <property type="entry name" value="HTH_CueR"/>
    <property type="match status" value="1"/>
</dbReference>
<dbReference type="PROSITE" id="PS50937">
    <property type="entry name" value="HTH_MERR_2"/>
    <property type="match status" value="1"/>
</dbReference>
<dbReference type="PANTHER" id="PTHR30204:SF94">
    <property type="entry name" value="HEAVY METAL-DEPENDENT TRANSCRIPTIONAL REGULATOR HI_0293-RELATED"/>
    <property type="match status" value="1"/>
</dbReference>
<dbReference type="Pfam" id="PF09278">
    <property type="entry name" value="MerR-DNA-bind"/>
    <property type="match status" value="1"/>
</dbReference>
<dbReference type="SMART" id="SM00422">
    <property type="entry name" value="HTH_MERR"/>
    <property type="match status" value="1"/>
</dbReference>
<evidence type="ECO:0000256" key="3">
    <source>
        <dbReference type="ARBA" id="ARBA00023015"/>
    </source>
</evidence>
<evidence type="ECO:0000259" key="8">
    <source>
        <dbReference type="PROSITE" id="PS50937"/>
    </source>
</evidence>
<sequence length="149" mass="16767">MNIGQAARTSGVSAKMIRYYEQSGLIPPAGRTGAGYRDYSDKDVHELRFIRRARDLGFATTEIVELLGLWRDRSRQSADVKRIAENHVAALQTKIRELQEMADTLAELAHCCHGDHRPDCPILERLETPENDTPATIRPRSGAVARSRR</sequence>
<evidence type="ECO:0000313" key="9">
    <source>
        <dbReference type="EMBL" id="MFC3086153.1"/>
    </source>
</evidence>
<dbReference type="PROSITE" id="PS00552">
    <property type="entry name" value="HTH_MERR_1"/>
    <property type="match status" value="1"/>
</dbReference>
<keyword evidence="4" id="KW-0238">DNA-binding</keyword>
<dbReference type="Proteomes" id="UP001595445">
    <property type="component" value="Unassembled WGS sequence"/>
</dbReference>
<evidence type="ECO:0000256" key="1">
    <source>
        <dbReference type="ARBA" id="ARBA00004496"/>
    </source>
</evidence>
<gene>
    <name evidence="9" type="primary">cueR</name>
    <name evidence="9" type="ORF">ACFOD6_08840</name>
</gene>
<comment type="caution">
    <text evidence="9">The sequence shown here is derived from an EMBL/GenBank/DDBJ whole genome shotgun (WGS) entry which is preliminary data.</text>
</comment>
<name>A0ABV7DUA6_9RHOB</name>
<dbReference type="PRINTS" id="PR00040">
    <property type="entry name" value="HTHMERR"/>
</dbReference>
<evidence type="ECO:0000256" key="2">
    <source>
        <dbReference type="ARBA" id="ARBA00022490"/>
    </source>
</evidence>
<dbReference type="EMBL" id="JBHRSM010000015">
    <property type="protein sequence ID" value="MFC3086153.1"/>
    <property type="molecule type" value="Genomic_DNA"/>
</dbReference>
<evidence type="ECO:0000256" key="5">
    <source>
        <dbReference type="ARBA" id="ARBA00023163"/>
    </source>
</evidence>
<dbReference type="SUPFAM" id="SSF46955">
    <property type="entry name" value="Putative DNA-binding domain"/>
    <property type="match status" value="1"/>
</dbReference>
<keyword evidence="3" id="KW-0805">Transcription regulation</keyword>
<dbReference type="RefSeq" id="WP_197645512.1">
    <property type="nucleotide sequence ID" value="NZ_JAEACP010000014.1"/>
</dbReference>
<organism evidence="9 10">
    <name type="scientific">Tabrizicola soli</name>
    <dbReference type="NCBI Taxonomy" id="2185115"/>
    <lineage>
        <taxon>Bacteria</taxon>
        <taxon>Pseudomonadati</taxon>
        <taxon>Pseudomonadota</taxon>
        <taxon>Alphaproteobacteria</taxon>
        <taxon>Rhodobacterales</taxon>
        <taxon>Paracoccaceae</taxon>
        <taxon>Tabrizicola</taxon>
    </lineage>
</organism>
<dbReference type="Gene3D" id="1.10.1660.10">
    <property type="match status" value="1"/>
</dbReference>
<dbReference type="PANTHER" id="PTHR30204">
    <property type="entry name" value="REDOX-CYCLING DRUG-SENSING TRANSCRIPTIONAL ACTIVATOR SOXR"/>
    <property type="match status" value="1"/>
</dbReference>
<dbReference type="InterPro" id="IPR009061">
    <property type="entry name" value="DNA-bd_dom_put_sf"/>
</dbReference>
<feature type="region of interest" description="Disordered" evidence="7">
    <location>
        <begin position="128"/>
        <end position="149"/>
    </location>
</feature>
<comment type="subcellular location">
    <subcellularLocation>
        <location evidence="1">Cytoplasm</location>
    </subcellularLocation>
</comment>
<dbReference type="InterPro" id="IPR000551">
    <property type="entry name" value="MerR-type_HTH_dom"/>
</dbReference>
<keyword evidence="10" id="KW-1185">Reference proteome</keyword>